<dbReference type="PROSITE" id="PS51257">
    <property type="entry name" value="PROKAR_LIPOPROTEIN"/>
    <property type="match status" value="1"/>
</dbReference>
<keyword evidence="2" id="KW-1185">Reference proteome</keyword>
<dbReference type="RefSeq" id="WP_084194521.1">
    <property type="nucleotide sequence ID" value="NZ_FTOA01000001.1"/>
</dbReference>
<dbReference type="AlphaFoldDB" id="A0A1N7IT44"/>
<keyword evidence="1" id="KW-0449">Lipoprotein</keyword>
<reference evidence="1 2" key="1">
    <citation type="submission" date="2017-01" db="EMBL/GenBank/DDBJ databases">
        <authorList>
            <person name="Mah S.A."/>
            <person name="Swanson W.J."/>
            <person name="Moy G.W."/>
            <person name="Vacquier V.D."/>
        </authorList>
    </citation>
    <scope>NUCLEOTIDE SEQUENCE [LARGE SCALE GENOMIC DNA]</scope>
    <source>
        <strain evidence="1 2">DSM 11589</strain>
    </source>
</reference>
<gene>
    <name evidence="1" type="ORF">SAMN05421779_101586</name>
</gene>
<organism evidence="1 2">
    <name type="scientific">Insolitispirillum peregrinum</name>
    <dbReference type="NCBI Taxonomy" id="80876"/>
    <lineage>
        <taxon>Bacteria</taxon>
        <taxon>Pseudomonadati</taxon>
        <taxon>Pseudomonadota</taxon>
        <taxon>Alphaproteobacteria</taxon>
        <taxon>Rhodospirillales</taxon>
        <taxon>Novispirillaceae</taxon>
        <taxon>Insolitispirillum</taxon>
    </lineage>
</organism>
<evidence type="ECO:0000313" key="2">
    <source>
        <dbReference type="Proteomes" id="UP000185678"/>
    </source>
</evidence>
<name>A0A1N7IT44_9PROT</name>
<protein>
    <submittedName>
        <fullName evidence="1">YnbE-like lipoprotein</fullName>
    </submittedName>
</protein>
<proteinExistence type="predicted"/>
<sequence>MQPGKVPGQQGRLSGRVRACSRTLILASLLGVAACQPTIKVEAPDKPIVINLNVKIEQEVRIKVEKDVDSLLEQNNELF</sequence>
<dbReference type="Proteomes" id="UP000185678">
    <property type="component" value="Unassembled WGS sequence"/>
</dbReference>
<dbReference type="InterPro" id="IPR025985">
    <property type="entry name" value="YnbE"/>
</dbReference>
<dbReference type="EMBL" id="FTOA01000001">
    <property type="protein sequence ID" value="SIS40265.1"/>
    <property type="molecule type" value="Genomic_DNA"/>
</dbReference>
<accession>A0A1N7IT44</accession>
<dbReference type="STRING" id="80876.SAMN05421779_101586"/>
<dbReference type="Pfam" id="PF13617">
    <property type="entry name" value="Lipoprotein_19"/>
    <property type="match status" value="1"/>
</dbReference>
<dbReference type="OrthoDB" id="7428332at2"/>
<evidence type="ECO:0000313" key="1">
    <source>
        <dbReference type="EMBL" id="SIS40265.1"/>
    </source>
</evidence>